<dbReference type="AlphaFoldDB" id="A0A371DWM8"/>
<name>A0A371DWM8_9APHY</name>
<organism evidence="1 2">
    <name type="scientific">Lentinus brumalis</name>
    <dbReference type="NCBI Taxonomy" id="2498619"/>
    <lineage>
        <taxon>Eukaryota</taxon>
        <taxon>Fungi</taxon>
        <taxon>Dikarya</taxon>
        <taxon>Basidiomycota</taxon>
        <taxon>Agaricomycotina</taxon>
        <taxon>Agaricomycetes</taxon>
        <taxon>Polyporales</taxon>
        <taxon>Polyporaceae</taxon>
        <taxon>Lentinus</taxon>
    </lineage>
</organism>
<accession>A0A371DWM8</accession>
<sequence length="86" mass="8464">MTPPGPGGINTYYAAMKSFAALSSAVAADFVPEGSAAHFFSTQNTSLVFAPKFGAPGANLVAALPGDGSSADITALLPTFGTGVPT</sequence>
<evidence type="ECO:0000313" key="2">
    <source>
        <dbReference type="Proteomes" id="UP000256964"/>
    </source>
</evidence>
<dbReference type="EMBL" id="KZ857379">
    <property type="protein sequence ID" value="RDX56947.1"/>
    <property type="molecule type" value="Genomic_DNA"/>
</dbReference>
<proteinExistence type="predicted"/>
<gene>
    <name evidence="1" type="ORF">OH76DRAFT_1693</name>
</gene>
<keyword evidence="2" id="KW-1185">Reference proteome</keyword>
<reference evidence="1 2" key="1">
    <citation type="journal article" date="2018" name="Biotechnol. Biofuels">
        <title>Integrative visual omics of the white-rot fungus Polyporus brumalis exposes the biotechnological potential of its oxidative enzymes for delignifying raw plant biomass.</title>
        <authorList>
            <person name="Miyauchi S."/>
            <person name="Rancon A."/>
            <person name="Drula E."/>
            <person name="Hage H."/>
            <person name="Chaduli D."/>
            <person name="Favel A."/>
            <person name="Grisel S."/>
            <person name="Henrissat B."/>
            <person name="Herpoel-Gimbert I."/>
            <person name="Ruiz-Duenas F.J."/>
            <person name="Chevret D."/>
            <person name="Hainaut M."/>
            <person name="Lin J."/>
            <person name="Wang M."/>
            <person name="Pangilinan J."/>
            <person name="Lipzen A."/>
            <person name="Lesage-Meessen L."/>
            <person name="Navarro D."/>
            <person name="Riley R."/>
            <person name="Grigoriev I.V."/>
            <person name="Zhou S."/>
            <person name="Raouche S."/>
            <person name="Rosso M.N."/>
        </authorList>
    </citation>
    <scope>NUCLEOTIDE SEQUENCE [LARGE SCALE GENOMIC DNA]</scope>
    <source>
        <strain evidence="1 2">BRFM 1820</strain>
    </source>
</reference>
<dbReference type="Proteomes" id="UP000256964">
    <property type="component" value="Unassembled WGS sequence"/>
</dbReference>
<evidence type="ECO:0000313" key="1">
    <source>
        <dbReference type="EMBL" id="RDX56947.1"/>
    </source>
</evidence>
<protein>
    <submittedName>
        <fullName evidence="1">Uncharacterized protein</fullName>
    </submittedName>
</protein>